<evidence type="ECO:0000313" key="3">
    <source>
        <dbReference type="EMBL" id="QKV52523.1"/>
    </source>
</evidence>
<dbReference type="Gene3D" id="2.50.20.10">
    <property type="entry name" value="Lipoprotein localisation LolA/LolB/LppX"/>
    <property type="match status" value="1"/>
</dbReference>
<keyword evidence="1 2" id="KW-0732">Signal</keyword>
<dbReference type="SUPFAM" id="SSF89392">
    <property type="entry name" value="Prokaryotic lipoproteins and lipoprotein localization factors"/>
    <property type="match status" value="1"/>
</dbReference>
<feature type="signal peptide" evidence="2">
    <location>
        <begin position="1"/>
        <end position="23"/>
    </location>
</feature>
<dbReference type="EMBL" id="CP054840">
    <property type="protein sequence ID" value="QKV52523.1"/>
    <property type="molecule type" value="Genomic_DNA"/>
</dbReference>
<dbReference type="Pfam" id="PF09865">
    <property type="entry name" value="DUF2092"/>
    <property type="match status" value="1"/>
</dbReference>
<feature type="chain" id="PRO_5026921988" evidence="2">
    <location>
        <begin position="24"/>
        <end position="256"/>
    </location>
</feature>
<name>A0A6N1X2G4_9BURK</name>
<evidence type="ECO:0000256" key="1">
    <source>
        <dbReference type="ARBA" id="ARBA00022729"/>
    </source>
</evidence>
<dbReference type="InterPro" id="IPR019207">
    <property type="entry name" value="DUF2092"/>
</dbReference>
<evidence type="ECO:0000256" key="2">
    <source>
        <dbReference type="SAM" id="SignalP"/>
    </source>
</evidence>
<dbReference type="Proteomes" id="UP000509579">
    <property type="component" value="Chromosome"/>
</dbReference>
<protein>
    <submittedName>
        <fullName evidence="3">DUF2092 domain-containing protein</fullName>
    </submittedName>
</protein>
<keyword evidence="4" id="KW-1185">Reference proteome</keyword>
<dbReference type="KEGG" id="aant:HUK68_06135"/>
<reference evidence="3 4" key="1">
    <citation type="submission" date="2020-06" db="EMBL/GenBank/DDBJ databases">
        <title>Acidovorax antarctica sp. nov., isolated from Corinth ice sheet soil, Antarctic Fields Peninsula.</title>
        <authorList>
            <person name="Xu Q."/>
            <person name="Peng F."/>
        </authorList>
    </citation>
    <scope>NUCLEOTIDE SEQUENCE [LARGE SCALE GENOMIC DNA]</scope>
    <source>
        <strain evidence="3 4">16-35-5</strain>
    </source>
</reference>
<gene>
    <name evidence="3" type="ORF">HUK68_06135</name>
</gene>
<dbReference type="AlphaFoldDB" id="A0A6N1X2G4"/>
<sequence>MKHAILAWGLAFAGALGTVSAMAQTAAAPTLLEPQAVEALRKMGRHLQSLQSFSLKAQTATDQVLVNGQKVQLDAALTLWAHRPNRLRVDFESDRRQRQFYYDGRSVTVYGKASNYYAQFAAPPTLDQLFGRVFEEFGIDLPLADLFAWGDPAAKPEQLITALAIGPATVRGVPCEQYAFRQDGLDWQLWIQRGAQPLPRRLVLTTTDDPARPQYTVDLDWVPGDTPPDSTFAFVPPDGAQAIQAVRANAIANTAR</sequence>
<evidence type="ECO:0000313" key="4">
    <source>
        <dbReference type="Proteomes" id="UP000509579"/>
    </source>
</evidence>
<organism evidence="3 4">
    <name type="scientific">Comamonas antarctica</name>
    <dbReference type="NCBI Taxonomy" id="2743470"/>
    <lineage>
        <taxon>Bacteria</taxon>
        <taxon>Pseudomonadati</taxon>
        <taxon>Pseudomonadota</taxon>
        <taxon>Betaproteobacteria</taxon>
        <taxon>Burkholderiales</taxon>
        <taxon>Comamonadaceae</taxon>
        <taxon>Comamonas</taxon>
    </lineage>
</organism>
<accession>A0A6N1X2G4</accession>
<dbReference type="InterPro" id="IPR029046">
    <property type="entry name" value="LolA/LolB/LppX"/>
</dbReference>
<proteinExistence type="predicted"/>
<dbReference type="RefSeq" id="WP_175503403.1">
    <property type="nucleotide sequence ID" value="NZ_CP054840.1"/>
</dbReference>